<keyword evidence="5 7" id="KW-0456">Lyase</keyword>
<keyword evidence="3 7" id="KW-1133">Transmembrane helix</keyword>
<dbReference type="InterPro" id="IPR003770">
    <property type="entry name" value="MLTG-like"/>
</dbReference>
<evidence type="ECO:0000256" key="4">
    <source>
        <dbReference type="ARBA" id="ARBA00023136"/>
    </source>
</evidence>
<keyword evidence="6 7" id="KW-0961">Cell wall biogenesis/degradation</keyword>
<evidence type="ECO:0000256" key="1">
    <source>
        <dbReference type="ARBA" id="ARBA00022475"/>
    </source>
</evidence>
<evidence type="ECO:0000256" key="6">
    <source>
        <dbReference type="ARBA" id="ARBA00023316"/>
    </source>
</evidence>
<dbReference type="PANTHER" id="PTHR30518:SF2">
    <property type="entry name" value="ENDOLYTIC MUREIN TRANSGLYCOSYLASE"/>
    <property type="match status" value="1"/>
</dbReference>
<keyword evidence="1 7" id="KW-1003">Cell membrane</keyword>
<comment type="catalytic activity">
    <reaction evidence="7">
        <text>a peptidoglycan chain = a peptidoglycan chain with N-acetyl-1,6-anhydromuramyl-[peptide] at the reducing end + a peptidoglycan chain with N-acetylglucosamine at the non-reducing end.</text>
        <dbReference type="EC" id="4.2.2.29"/>
    </reaction>
</comment>
<dbReference type="NCBIfam" id="TIGR00247">
    <property type="entry name" value="endolytic transglycosylase MltG"/>
    <property type="match status" value="1"/>
</dbReference>
<comment type="subcellular location">
    <subcellularLocation>
        <location evidence="7">Cell membrane</location>
        <topology evidence="7">Single-pass membrane protein</topology>
    </subcellularLocation>
</comment>
<dbReference type="EMBL" id="JBHSAO010000001">
    <property type="protein sequence ID" value="MFC4022691.1"/>
    <property type="molecule type" value="Genomic_DNA"/>
</dbReference>
<gene>
    <name evidence="7 8" type="primary">mltG</name>
    <name evidence="8" type="ORF">ACFOUV_02520</name>
</gene>
<dbReference type="PANTHER" id="PTHR30518">
    <property type="entry name" value="ENDOLYTIC MUREIN TRANSGLYCOSYLASE"/>
    <property type="match status" value="1"/>
</dbReference>
<sequence>MSKKKEPGSFKDNLLARSKEASTVRKIVSIILIALILILVIGGISGFLYVKSALQPVNSESDEQITVEVPIGSSTSTIATILEENGIIKDGRIFRFYTKFNNESDFQAGEYTFTPAVTFDEIIESLKNGRVYIEPVHTVTIPEGLTVDQIADIFSETFEFTKEEFLEQVNDETYIEELIASYPNLLSNAILDQEIRTPLEGYLFASTYDFYEEEPTIESIIEAMLTQTEKVYSKYAADLEQIDFTTHEAITFASLVERETASEEQRQQISRVFYNRLDAGMPLQTDPTVLYALGEHNETVTYDDLEIESPYNTYYIDALPIGPISNFAENSLKAVLEPAESDFLYFLHDSEGNIYYAETHDEHLQNRDQYLN</sequence>
<comment type="similarity">
    <text evidence="7">Belongs to the transglycosylase MltG family.</text>
</comment>
<dbReference type="CDD" id="cd08010">
    <property type="entry name" value="MltG_like"/>
    <property type="match status" value="1"/>
</dbReference>
<evidence type="ECO:0000256" key="3">
    <source>
        <dbReference type="ARBA" id="ARBA00022989"/>
    </source>
</evidence>
<evidence type="ECO:0000313" key="9">
    <source>
        <dbReference type="Proteomes" id="UP001595772"/>
    </source>
</evidence>
<feature type="transmembrane region" description="Helical" evidence="7">
    <location>
        <begin position="27"/>
        <end position="50"/>
    </location>
</feature>
<name>A0ABV8GUX6_9BACI</name>
<dbReference type="Pfam" id="PF02618">
    <property type="entry name" value="YceG"/>
    <property type="match status" value="1"/>
</dbReference>
<dbReference type="Proteomes" id="UP001595772">
    <property type="component" value="Unassembled WGS sequence"/>
</dbReference>
<evidence type="ECO:0000256" key="7">
    <source>
        <dbReference type="HAMAP-Rule" id="MF_02065"/>
    </source>
</evidence>
<accession>A0ABV8GUX6</accession>
<dbReference type="EC" id="4.2.2.29" evidence="7"/>
<protein>
    <recommendedName>
        <fullName evidence="7">Endolytic murein transglycosylase</fullName>
        <ecNumber evidence="7">4.2.2.29</ecNumber>
    </recommendedName>
    <alternativeName>
        <fullName evidence="7">Peptidoglycan lytic transglycosylase</fullName>
    </alternativeName>
    <alternativeName>
        <fullName evidence="7">Peptidoglycan polymerization terminase</fullName>
    </alternativeName>
</protein>
<keyword evidence="4 7" id="KW-0472">Membrane</keyword>
<dbReference type="Gene3D" id="3.30.1490.480">
    <property type="entry name" value="Endolytic murein transglycosylase"/>
    <property type="match status" value="1"/>
</dbReference>
<organism evidence="8 9">
    <name type="scientific">Oceanobacillus longus</name>
    <dbReference type="NCBI Taxonomy" id="930120"/>
    <lineage>
        <taxon>Bacteria</taxon>
        <taxon>Bacillati</taxon>
        <taxon>Bacillota</taxon>
        <taxon>Bacilli</taxon>
        <taxon>Bacillales</taxon>
        <taxon>Bacillaceae</taxon>
        <taxon>Oceanobacillus</taxon>
    </lineage>
</organism>
<feature type="site" description="Important for catalytic activity" evidence="7">
    <location>
        <position position="259"/>
    </location>
</feature>
<comment type="caution">
    <text evidence="8">The sequence shown here is derived from an EMBL/GenBank/DDBJ whole genome shotgun (WGS) entry which is preliminary data.</text>
</comment>
<dbReference type="RefSeq" id="WP_379495191.1">
    <property type="nucleotide sequence ID" value="NZ_JBHSAO010000001.1"/>
</dbReference>
<evidence type="ECO:0000313" key="8">
    <source>
        <dbReference type="EMBL" id="MFC4022691.1"/>
    </source>
</evidence>
<proteinExistence type="inferred from homology"/>
<evidence type="ECO:0000256" key="5">
    <source>
        <dbReference type="ARBA" id="ARBA00023239"/>
    </source>
</evidence>
<reference evidence="9" key="1">
    <citation type="journal article" date="2019" name="Int. J. Syst. Evol. Microbiol.">
        <title>The Global Catalogue of Microorganisms (GCM) 10K type strain sequencing project: providing services to taxonomists for standard genome sequencing and annotation.</title>
        <authorList>
            <consortium name="The Broad Institute Genomics Platform"/>
            <consortium name="The Broad Institute Genome Sequencing Center for Infectious Disease"/>
            <person name="Wu L."/>
            <person name="Ma J."/>
        </authorList>
    </citation>
    <scope>NUCLEOTIDE SEQUENCE [LARGE SCALE GENOMIC DNA]</scope>
    <source>
        <strain evidence="9">IBRC-M 10703</strain>
    </source>
</reference>
<keyword evidence="2 7" id="KW-0812">Transmembrane</keyword>
<comment type="function">
    <text evidence="7">Functions as a peptidoglycan terminase that cleaves nascent peptidoglycan strands endolytically to terminate their elongation.</text>
</comment>
<keyword evidence="9" id="KW-1185">Reference proteome</keyword>
<dbReference type="HAMAP" id="MF_02065">
    <property type="entry name" value="MltG"/>
    <property type="match status" value="1"/>
</dbReference>
<evidence type="ECO:0000256" key="2">
    <source>
        <dbReference type="ARBA" id="ARBA00022692"/>
    </source>
</evidence>